<dbReference type="Gene3D" id="3.40.50.300">
    <property type="entry name" value="P-loop containing nucleotide triphosphate hydrolases"/>
    <property type="match status" value="2"/>
</dbReference>
<evidence type="ECO:0000259" key="8">
    <source>
        <dbReference type="SMART" id="SM00382"/>
    </source>
</evidence>
<gene>
    <name evidence="9" type="ORF">SAMN05216529_10227</name>
</gene>
<evidence type="ECO:0000256" key="7">
    <source>
        <dbReference type="ARBA" id="ARBA00023136"/>
    </source>
</evidence>
<dbReference type="AlphaFoldDB" id="A0A316AML8"/>
<dbReference type="InterPro" id="IPR041685">
    <property type="entry name" value="AAA_GajA/Old/RecF-like"/>
</dbReference>
<evidence type="ECO:0000256" key="2">
    <source>
        <dbReference type="ARBA" id="ARBA00022448"/>
    </source>
</evidence>
<dbReference type="Proteomes" id="UP000254051">
    <property type="component" value="Unassembled WGS sequence"/>
</dbReference>
<keyword evidence="2" id="KW-0813">Transport</keyword>
<evidence type="ECO:0000256" key="4">
    <source>
        <dbReference type="ARBA" id="ARBA00022496"/>
    </source>
</evidence>
<dbReference type="InterPro" id="IPR051535">
    <property type="entry name" value="Siderophore_ABC-ATPase"/>
</dbReference>
<dbReference type="OrthoDB" id="9784297at2"/>
<protein>
    <submittedName>
        <fullName evidence="9">Predicted ATPase</fullName>
    </submittedName>
</protein>
<keyword evidence="10" id="KW-1185">Reference proteome</keyword>
<dbReference type="RefSeq" id="WP_109708846.1">
    <property type="nucleotide sequence ID" value="NZ_QGDS01000002.1"/>
</dbReference>
<evidence type="ECO:0000313" key="9">
    <source>
        <dbReference type="EMBL" id="SUQ12813.1"/>
    </source>
</evidence>
<keyword evidence="7" id="KW-0472">Membrane</keyword>
<evidence type="ECO:0000256" key="5">
    <source>
        <dbReference type="ARBA" id="ARBA00023004"/>
    </source>
</evidence>
<keyword evidence="5" id="KW-0408">Iron</keyword>
<dbReference type="PANTHER" id="PTHR42771">
    <property type="entry name" value="IRON(3+)-HYDROXAMATE IMPORT ATP-BINDING PROTEIN FHUC"/>
    <property type="match status" value="1"/>
</dbReference>
<dbReference type="GO" id="GO:0006302">
    <property type="term" value="P:double-strand break repair"/>
    <property type="evidence" value="ECO:0007669"/>
    <property type="project" value="InterPro"/>
</dbReference>
<dbReference type="GO" id="GO:0016887">
    <property type="term" value="F:ATP hydrolysis activity"/>
    <property type="evidence" value="ECO:0007669"/>
    <property type="project" value="InterPro"/>
</dbReference>
<dbReference type="Pfam" id="PF13476">
    <property type="entry name" value="AAA_23"/>
    <property type="match status" value="1"/>
</dbReference>
<dbReference type="InterPro" id="IPR027417">
    <property type="entry name" value="P-loop_NTPase"/>
</dbReference>
<evidence type="ECO:0000256" key="3">
    <source>
        <dbReference type="ARBA" id="ARBA00022475"/>
    </source>
</evidence>
<evidence type="ECO:0000313" key="10">
    <source>
        <dbReference type="Proteomes" id="UP000254051"/>
    </source>
</evidence>
<dbReference type="Pfam" id="PF13175">
    <property type="entry name" value="AAA_15"/>
    <property type="match status" value="1"/>
</dbReference>
<evidence type="ECO:0000256" key="6">
    <source>
        <dbReference type="ARBA" id="ARBA00023065"/>
    </source>
</evidence>
<comment type="subcellular location">
    <subcellularLocation>
        <location evidence="1">Cell membrane</location>
        <topology evidence="1">Peripheral membrane protein</topology>
    </subcellularLocation>
</comment>
<dbReference type="GO" id="GO:0006826">
    <property type="term" value="P:iron ion transport"/>
    <property type="evidence" value="ECO:0007669"/>
    <property type="project" value="UniProtKB-KW"/>
</dbReference>
<feature type="domain" description="AAA+ ATPase" evidence="8">
    <location>
        <begin position="37"/>
        <end position="216"/>
    </location>
</feature>
<keyword evidence="4" id="KW-0410">Iron transport</keyword>
<keyword evidence="6" id="KW-0406">Ion transport</keyword>
<dbReference type="InterPro" id="IPR003593">
    <property type="entry name" value="AAA+_ATPase"/>
</dbReference>
<dbReference type="PANTHER" id="PTHR42771:SF2">
    <property type="entry name" value="IRON(3+)-HYDROXAMATE IMPORT ATP-BINDING PROTEIN FHUC"/>
    <property type="match status" value="1"/>
</dbReference>
<dbReference type="InterPro" id="IPR038729">
    <property type="entry name" value="Rad50/SbcC_AAA"/>
</dbReference>
<sequence>MNTGFIKKVELKKTSTFKNEYYNSIPVIKNFSDLEFNYPITFFVGENGSGKSTLLEAIAIAYGFNPEGGSLNFSFQTKNTHSSLSDFILLTKGMRAKDGYFLRAESFYNTSSYIEDIYGDDPIKLIRSYGGNLHECSHGESFMSLIQHRFRGNGFYILDEPEAALSPQRQLSLILRINELVNDNSQFLIATHSPILLGMDNAQIFTFDKQKLETIAYEETDSFTITKLFLENRKELLRRLNEK</sequence>
<name>A0A316AML8_9FIRM</name>
<dbReference type="SUPFAM" id="SSF52540">
    <property type="entry name" value="P-loop containing nucleoside triphosphate hydrolases"/>
    <property type="match status" value="1"/>
</dbReference>
<organism evidence="9 10">
    <name type="scientific">Faecalicatena contorta</name>
    <dbReference type="NCBI Taxonomy" id="39482"/>
    <lineage>
        <taxon>Bacteria</taxon>
        <taxon>Bacillati</taxon>
        <taxon>Bacillota</taxon>
        <taxon>Clostridia</taxon>
        <taxon>Lachnospirales</taxon>
        <taxon>Lachnospiraceae</taxon>
        <taxon>Faecalicatena</taxon>
    </lineage>
</organism>
<dbReference type="SMART" id="SM00382">
    <property type="entry name" value="AAA"/>
    <property type="match status" value="1"/>
</dbReference>
<dbReference type="EMBL" id="UHJJ01000002">
    <property type="protein sequence ID" value="SUQ12813.1"/>
    <property type="molecule type" value="Genomic_DNA"/>
</dbReference>
<evidence type="ECO:0000256" key="1">
    <source>
        <dbReference type="ARBA" id="ARBA00004202"/>
    </source>
</evidence>
<accession>A0A316AML8</accession>
<keyword evidence="3" id="KW-1003">Cell membrane</keyword>
<reference evidence="10" key="1">
    <citation type="submission" date="2017-07" db="EMBL/GenBank/DDBJ databases">
        <authorList>
            <person name="Varghese N."/>
            <person name="Submissions S."/>
        </authorList>
    </citation>
    <scope>NUCLEOTIDE SEQUENCE [LARGE SCALE GENOMIC DNA]</scope>
    <source>
        <strain evidence="10">NLAE-zl-C134</strain>
    </source>
</reference>
<dbReference type="GO" id="GO:0005886">
    <property type="term" value="C:plasma membrane"/>
    <property type="evidence" value="ECO:0007669"/>
    <property type="project" value="UniProtKB-SubCell"/>
</dbReference>
<proteinExistence type="predicted"/>